<feature type="transmembrane region" description="Helical" evidence="1">
    <location>
        <begin position="96"/>
        <end position="120"/>
    </location>
</feature>
<keyword evidence="1" id="KW-1133">Transmembrane helix</keyword>
<dbReference type="STRING" id="342668.A0A1B8G7A9"/>
<dbReference type="EMBL" id="KV460282">
    <property type="protein sequence ID" value="OBT91717.1"/>
    <property type="molecule type" value="Genomic_DNA"/>
</dbReference>
<gene>
    <name evidence="2" type="ORF">VE01_10267</name>
</gene>
<feature type="transmembrane region" description="Helical" evidence="1">
    <location>
        <begin position="132"/>
        <end position="158"/>
    </location>
</feature>
<accession>A0A1B8G7A9</accession>
<dbReference type="RefSeq" id="XP_018125450.1">
    <property type="nucleotide sequence ID" value="XM_018279670.2"/>
</dbReference>
<reference evidence="3" key="2">
    <citation type="journal article" date="2018" name="Nat. Commun.">
        <title>Extreme sensitivity to ultraviolet light in the fungal pathogen causing white-nose syndrome of bats.</title>
        <authorList>
            <person name="Palmer J.M."/>
            <person name="Drees K.P."/>
            <person name="Foster J.T."/>
            <person name="Lindner D.L."/>
        </authorList>
    </citation>
    <scope>NUCLEOTIDE SEQUENCE [LARGE SCALE GENOMIC DNA]</scope>
    <source>
        <strain evidence="3">UAMH 10579</strain>
    </source>
</reference>
<dbReference type="Proteomes" id="UP000091956">
    <property type="component" value="Unassembled WGS sequence"/>
</dbReference>
<keyword evidence="1" id="KW-0472">Membrane</keyword>
<keyword evidence="1" id="KW-0812">Transmembrane</keyword>
<dbReference type="AlphaFoldDB" id="A0A1B8G7A9"/>
<protein>
    <submittedName>
        <fullName evidence="2">Uncharacterized protein</fullName>
    </submittedName>
</protein>
<keyword evidence="3" id="KW-1185">Reference proteome</keyword>
<evidence type="ECO:0000313" key="3">
    <source>
        <dbReference type="Proteomes" id="UP000091956"/>
    </source>
</evidence>
<organism evidence="2 3">
    <name type="scientific">Pseudogymnoascus verrucosus</name>
    <dbReference type="NCBI Taxonomy" id="342668"/>
    <lineage>
        <taxon>Eukaryota</taxon>
        <taxon>Fungi</taxon>
        <taxon>Dikarya</taxon>
        <taxon>Ascomycota</taxon>
        <taxon>Pezizomycotina</taxon>
        <taxon>Leotiomycetes</taxon>
        <taxon>Thelebolales</taxon>
        <taxon>Thelebolaceae</taxon>
        <taxon>Pseudogymnoascus</taxon>
    </lineage>
</organism>
<name>A0A1B8G7A9_9PEZI</name>
<reference evidence="2 3" key="1">
    <citation type="submission" date="2016-03" db="EMBL/GenBank/DDBJ databases">
        <title>Comparative genomics of Pseudogymnoascus destructans, the fungus causing white-nose syndrome of bats.</title>
        <authorList>
            <person name="Palmer J.M."/>
            <person name="Drees K.P."/>
            <person name="Foster J.T."/>
            <person name="Lindner D.L."/>
        </authorList>
    </citation>
    <scope>NUCLEOTIDE SEQUENCE [LARGE SCALE GENOMIC DNA]</scope>
    <source>
        <strain evidence="2 3">UAMH 10579</strain>
    </source>
</reference>
<sequence length="196" mass="21169">MNWMKGSFQTRHKIKLWCHLVALALAAIVTGIAGGRMILTQQQMKAAAAASGVTGNGGRRSMSGQIALSMGAKSLMFITYQLVSGHTKFLKERLKVNMILSCIEVVAWPAVVAFTVQGIIKRCVGTTCILSWVLVPLAVAISLVSTIGAYIAVGDWLYLRGNGPKPKAAAVEEVDMESMGSRGRLHNEDNYRPGRH</sequence>
<evidence type="ECO:0000256" key="1">
    <source>
        <dbReference type="SAM" id="Phobius"/>
    </source>
</evidence>
<dbReference type="GeneID" id="28843653"/>
<proteinExistence type="predicted"/>
<dbReference type="OrthoDB" id="3436860at2759"/>
<evidence type="ECO:0000313" key="2">
    <source>
        <dbReference type="EMBL" id="OBT91717.1"/>
    </source>
</evidence>